<gene>
    <name evidence="8" type="primary">aroE</name>
    <name evidence="12" type="ORF">CO007_00265</name>
</gene>
<dbReference type="PANTHER" id="PTHR21089">
    <property type="entry name" value="SHIKIMATE DEHYDROGENASE"/>
    <property type="match status" value="1"/>
</dbReference>
<evidence type="ECO:0000259" key="11">
    <source>
        <dbReference type="Pfam" id="PF18317"/>
    </source>
</evidence>
<dbReference type="GO" id="GO:0009423">
    <property type="term" value="P:chorismate biosynthetic process"/>
    <property type="evidence" value="ECO:0007669"/>
    <property type="project" value="UniProtKB-UniRule"/>
</dbReference>
<feature type="binding site" evidence="8">
    <location>
        <position position="221"/>
    </location>
    <ligand>
        <name>shikimate</name>
        <dbReference type="ChEBI" id="CHEBI:36208"/>
    </ligand>
</feature>
<keyword evidence="4 8" id="KW-0521">NADP</keyword>
<feature type="binding site" evidence="8">
    <location>
        <position position="249"/>
    </location>
    <ligand>
        <name>shikimate</name>
        <dbReference type="ChEBI" id="CHEBI:36208"/>
    </ligand>
</feature>
<feature type="binding site" evidence="8">
    <location>
        <begin position="20"/>
        <end position="22"/>
    </location>
    <ligand>
        <name>shikimate</name>
        <dbReference type="ChEBI" id="CHEBI:36208"/>
    </ligand>
</feature>
<dbReference type="InterPro" id="IPR013708">
    <property type="entry name" value="Shikimate_DH-bd_N"/>
</dbReference>
<evidence type="ECO:0000256" key="6">
    <source>
        <dbReference type="ARBA" id="ARBA00023141"/>
    </source>
</evidence>
<dbReference type="Pfam" id="PF08501">
    <property type="entry name" value="Shikimate_dh_N"/>
    <property type="match status" value="1"/>
</dbReference>
<dbReference type="InterPro" id="IPR041121">
    <property type="entry name" value="SDH_C"/>
</dbReference>
<dbReference type="Proteomes" id="UP000229370">
    <property type="component" value="Unassembled WGS sequence"/>
</dbReference>
<name>A0A2M8GP22_9BACT</name>
<sequence length="279" mass="30870">MKISAKTKFCIIIGDPVDHSLSPAMHNAAYKHLGIDGKFVYLGSNVKITDVKKIVKAMRAMNNFRGLTCTIPHKIEVMKYLDWVDPVAEKIGAVNTVVNDNGRLKGYNTDWLGVVKPLEKITGLKGKKIAVLGAGGAARAVVYGVLIKGAKVKIFNRTEEKAKKLAEEFGCQGTGLDREKEIAEFDIIINASPVGMMPNEDQTPIATTLINKNQIIFDIVYKPFKTKLLREAEKKGAVVIPGVEMLLHQGTAQFELYTNCQAPVDIMKRTLYRKLKIKN</sequence>
<dbReference type="InterPro" id="IPR022893">
    <property type="entry name" value="Shikimate_DH_fam"/>
</dbReference>
<keyword evidence="6 8" id="KW-0057">Aromatic amino acid biosynthesis</keyword>
<dbReference type="InterPro" id="IPR011342">
    <property type="entry name" value="Shikimate_DH"/>
</dbReference>
<dbReference type="SUPFAM" id="SSF51735">
    <property type="entry name" value="NAD(P)-binding Rossmann-fold domains"/>
    <property type="match status" value="1"/>
</dbReference>
<dbReference type="AlphaFoldDB" id="A0A2M8GP22"/>
<evidence type="ECO:0000256" key="3">
    <source>
        <dbReference type="ARBA" id="ARBA00022605"/>
    </source>
</evidence>
<evidence type="ECO:0000256" key="5">
    <source>
        <dbReference type="ARBA" id="ARBA00023002"/>
    </source>
</evidence>
<dbReference type="PANTHER" id="PTHR21089:SF1">
    <property type="entry name" value="BIFUNCTIONAL 3-DEHYDROQUINATE DEHYDRATASE_SHIKIMATE DEHYDROGENASE, CHLOROPLASTIC"/>
    <property type="match status" value="1"/>
</dbReference>
<evidence type="ECO:0000256" key="7">
    <source>
        <dbReference type="ARBA" id="ARBA00049442"/>
    </source>
</evidence>
<dbReference type="Gene3D" id="3.40.50.10860">
    <property type="entry name" value="Leucine Dehydrogenase, chain A, domain 1"/>
    <property type="match status" value="1"/>
</dbReference>
<keyword evidence="3 8" id="KW-0028">Amino-acid biosynthesis</keyword>
<dbReference type="EMBL" id="PFQK01000007">
    <property type="protein sequence ID" value="PJC82286.1"/>
    <property type="molecule type" value="Genomic_DNA"/>
</dbReference>
<feature type="domain" description="Quinate/shikimate 5-dehydrogenase/glutamyl-tRNA reductase" evidence="9">
    <location>
        <begin position="121"/>
        <end position="192"/>
    </location>
</feature>
<dbReference type="GO" id="GO:0008652">
    <property type="term" value="P:amino acid biosynthetic process"/>
    <property type="evidence" value="ECO:0007669"/>
    <property type="project" value="UniProtKB-KW"/>
</dbReference>
<keyword evidence="5 8" id="KW-0560">Oxidoreductase</keyword>
<feature type="binding site" evidence="8">
    <location>
        <position position="110"/>
    </location>
    <ligand>
        <name>shikimate</name>
        <dbReference type="ChEBI" id="CHEBI:36208"/>
    </ligand>
</feature>
<dbReference type="Gene3D" id="3.40.50.720">
    <property type="entry name" value="NAD(P)-binding Rossmann-like Domain"/>
    <property type="match status" value="1"/>
</dbReference>
<organism evidence="12 13">
    <name type="scientific">Candidatus Roizmanbacteria bacterium CG_4_8_14_3_um_filter_36_10</name>
    <dbReference type="NCBI Taxonomy" id="1974834"/>
    <lineage>
        <taxon>Bacteria</taxon>
        <taxon>Candidatus Roizmaniibacteriota</taxon>
    </lineage>
</organism>
<evidence type="ECO:0000256" key="1">
    <source>
        <dbReference type="ARBA" id="ARBA00004871"/>
    </source>
</evidence>
<dbReference type="GO" id="GO:0009073">
    <property type="term" value="P:aromatic amino acid family biosynthetic process"/>
    <property type="evidence" value="ECO:0007669"/>
    <property type="project" value="UniProtKB-KW"/>
</dbReference>
<evidence type="ECO:0000313" key="13">
    <source>
        <dbReference type="Proteomes" id="UP000229370"/>
    </source>
</evidence>
<dbReference type="NCBIfam" id="NF001319">
    <property type="entry name" value="PRK00258.3-3"/>
    <property type="match status" value="1"/>
</dbReference>
<comment type="caution">
    <text evidence="8">Lacks conserved residue(s) required for the propagation of feature annotation.</text>
</comment>
<dbReference type="Pfam" id="PF01488">
    <property type="entry name" value="Shikimate_DH"/>
    <property type="match status" value="1"/>
</dbReference>
<feature type="domain" description="Shikimate dehydrogenase substrate binding N-terminal" evidence="10">
    <location>
        <begin position="12"/>
        <end position="97"/>
    </location>
</feature>
<dbReference type="EC" id="1.1.1.25" evidence="2 8"/>
<evidence type="ECO:0000259" key="9">
    <source>
        <dbReference type="Pfam" id="PF01488"/>
    </source>
</evidence>
<dbReference type="GO" id="GO:0004764">
    <property type="term" value="F:shikimate 3-dehydrogenase (NADP+) activity"/>
    <property type="evidence" value="ECO:0007669"/>
    <property type="project" value="UniProtKB-UniRule"/>
</dbReference>
<feature type="binding site" evidence="8">
    <location>
        <position position="219"/>
    </location>
    <ligand>
        <name>NADP(+)</name>
        <dbReference type="ChEBI" id="CHEBI:58349"/>
    </ligand>
</feature>
<evidence type="ECO:0000259" key="10">
    <source>
        <dbReference type="Pfam" id="PF08501"/>
    </source>
</evidence>
<comment type="catalytic activity">
    <reaction evidence="7 8">
        <text>shikimate + NADP(+) = 3-dehydroshikimate + NADPH + H(+)</text>
        <dbReference type="Rhea" id="RHEA:17737"/>
        <dbReference type="ChEBI" id="CHEBI:15378"/>
        <dbReference type="ChEBI" id="CHEBI:16630"/>
        <dbReference type="ChEBI" id="CHEBI:36208"/>
        <dbReference type="ChEBI" id="CHEBI:57783"/>
        <dbReference type="ChEBI" id="CHEBI:58349"/>
        <dbReference type="EC" id="1.1.1.25"/>
    </reaction>
</comment>
<feature type="binding site" evidence="8">
    <location>
        <position position="70"/>
    </location>
    <ligand>
        <name>shikimate</name>
        <dbReference type="ChEBI" id="CHEBI:36208"/>
    </ligand>
</feature>
<evidence type="ECO:0000256" key="8">
    <source>
        <dbReference type="HAMAP-Rule" id="MF_00222"/>
    </source>
</evidence>
<comment type="caution">
    <text evidence="12">The sequence shown here is derived from an EMBL/GenBank/DDBJ whole genome shotgun (WGS) entry which is preliminary data.</text>
</comment>
<proteinExistence type="inferred from homology"/>
<dbReference type="SUPFAM" id="SSF53223">
    <property type="entry name" value="Aminoacid dehydrogenase-like, N-terminal domain"/>
    <property type="match status" value="1"/>
</dbReference>
<comment type="similarity">
    <text evidence="8">Belongs to the shikimate dehydrogenase family.</text>
</comment>
<dbReference type="GO" id="GO:0019632">
    <property type="term" value="P:shikimate metabolic process"/>
    <property type="evidence" value="ECO:0007669"/>
    <property type="project" value="InterPro"/>
</dbReference>
<feature type="binding site" evidence="8">
    <location>
        <position position="95"/>
    </location>
    <ligand>
        <name>shikimate</name>
        <dbReference type="ChEBI" id="CHEBI:36208"/>
    </ligand>
</feature>
<dbReference type="InterPro" id="IPR036291">
    <property type="entry name" value="NAD(P)-bd_dom_sf"/>
</dbReference>
<accession>A0A2M8GP22</accession>
<dbReference type="Pfam" id="PF18317">
    <property type="entry name" value="SDH_C"/>
    <property type="match status" value="1"/>
</dbReference>
<evidence type="ECO:0000313" key="12">
    <source>
        <dbReference type="EMBL" id="PJC82286.1"/>
    </source>
</evidence>
<dbReference type="InterPro" id="IPR006151">
    <property type="entry name" value="Shikm_DH/Glu-tRNA_Rdtase"/>
</dbReference>
<protein>
    <recommendedName>
        <fullName evidence="2 8">Shikimate dehydrogenase (NADP(+))</fullName>
        <shortName evidence="8">SDH</shortName>
        <ecNumber evidence="2 8">1.1.1.25</ecNumber>
    </recommendedName>
</protein>
<dbReference type="NCBIfam" id="TIGR00507">
    <property type="entry name" value="aroE"/>
    <property type="match status" value="1"/>
</dbReference>
<reference evidence="13" key="1">
    <citation type="submission" date="2017-09" db="EMBL/GenBank/DDBJ databases">
        <title>Depth-based differentiation of microbial function through sediment-hosted aquifers and enrichment of novel symbionts in the deep terrestrial subsurface.</title>
        <authorList>
            <person name="Probst A.J."/>
            <person name="Ladd B."/>
            <person name="Jarett J.K."/>
            <person name="Geller-Mcgrath D.E."/>
            <person name="Sieber C.M.K."/>
            <person name="Emerson J.B."/>
            <person name="Anantharaman K."/>
            <person name="Thomas B.C."/>
            <person name="Malmstrom R."/>
            <person name="Stieglmeier M."/>
            <person name="Klingl A."/>
            <person name="Woyke T."/>
            <person name="Ryan C.M."/>
            <person name="Banfield J.F."/>
        </authorList>
    </citation>
    <scope>NUCLEOTIDE SEQUENCE [LARGE SCALE GENOMIC DNA]</scope>
</reference>
<comment type="pathway">
    <text evidence="1 8">Metabolic intermediate biosynthesis; chorismate biosynthesis; chorismate from D-erythrose 4-phosphate and phosphoenolpyruvate: step 4/7.</text>
</comment>
<evidence type="ECO:0000256" key="2">
    <source>
        <dbReference type="ARBA" id="ARBA00012962"/>
    </source>
</evidence>
<dbReference type="GO" id="GO:0050661">
    <property type="term" value="F:NADP binding"/>
    <property type="evidence" value="ECO:0007669"/>
    <property type="project" value="InterPro"/>
</dbReference>
<feature type="active site" description="Proton acceptor" evidence="8">
    <location>
        <position position="74"/>
    </location>
</feature>
<feature type="binding site" evidence="8">
    <location>
        <begin position="133"/>
        <end position="137"/>
    </location>
    <ligand>
        <name>NADP(+)</name>
        <dbReference type="ChEBI" id="CHEBI:58349"/>
    </ligand>
</feature>
<comment type="function">
    <text evidence="8">Involved in the biosynthesis of the chorismate, which leads to the biosynthesis of aromatic amino acids. Catalyzes the reversible NADPH linked reduction of 3-dehydroshikimate (DHSA) to yield shikimate (SA).</text>
</comment>
<dbReference type="UniPathway" id="UPA00053">
    <property type="reaction ID" value="UER00087"/>
</dbReference>
<feature type="binding site" evidence="8">
    <location>
        <position position="242"/>
    </location>
    <ligand>
        <name>NADP(+)</name>
        <dbReference type="ChEBI" id="CHEBI:58349"/>
    </ligand>
</feature>
<feature type="domain" description="SDH C-terminal" evidence="11">
    <location>
        <begin position="242"/>
        <end position="271"/>
    </location>
</feature>
<comment type="subunit">
    <text evidence="8">Homodimer.</text>
</comment>
<dbReference type="CDD" id="cd01065">
    <property type="entry name" value="NAD_bind_Shikimate_DH"/>
    <property type="match status" value="1"/>
</dbReference>
<feature type="binding site" evidence="8">
    <location>
        <begin position="156"/>
        <end position="161"/>
    </location>
    <ligand>
        <name>NADP(+)</name>
        <dbReference type="ChEBI" id="CHEBI:58349"/>
    </ligand>
</feature>
<dbReference type="InterPro" id="IPR046346">
    <property type="entry name" value="Aminoacid_DH-like_N_sf"/>
</dbReference>
<evidence type="ECO:0000256" key="4">
    <source>
        <dbReference type="ARBA" id="ARBA00022857"/>
    </source>
</evidence>
<dbReference type="HAMAP" id="MF_00222">
    <property type="entry name" value="Shikimate_DH_AroE"/>
    <property type="match status" value="1"/>
</dbReference>